<evidence type="ECO:0000313" key="2">
    <source>
        <dbReference type="Proteomes" id="UP000243459"/>
    </source>
</evidence>
<sequence>MRFLPAPCAIRYEAPKRIDEEPDKLYTQSGNGYGLCGSGPDKVLPATTSNYFHEKEGPDGLTQGFPNEFAKDNNNVGHFESLRVPFRNVHNRFRTRVFDHGKHRYYASSEGYINGYSRGISYEYNNVRDGFPKNNLRKQKKQEELVP</sequence>
<reference evidence="2" key="1">
    <citation type="journal article" date="2017" name="Nat. Commun.">
        <title>The asparagus genome sheds light on the origin and evolution of a young Y chromosome.</title>
        <authorList>
            <person name="Harkess A."/>
            <person name="Zhou J."/>
            <person name="Xu C."/>
            <person name="Bowers J.E."/>
            <person name="Van der Hulst R."/>
            <person name="Ayyampalayam S."/>
            <person name="Mercati F."/>
            <person name="Riccardi P."/>
            <person name="McKain M.R."/>
            <person name="Kakrana A."/>
            <person name="Tang H."/>
            <person name="Ray J."/>
            <person name="Groenendijk J."/>
            <person name="Arikit S."/>
            <person name="Mathioni S.M."/>
            <person name="Nakano M."/>
            <person name="Shan H."/>
            <person name="Telgmann-Rauber A."/>
            <person name="Kanno A."/>
            <person name="Yue Z."/>
            <person name="Chen H."/>
            <person name="Li W."/>
            <person name="Chen Y."/>
            <person name="Xu X."/>
            <person name="Zhang Y."/>
            <person name="Luo S."/>
            <person name="Chen H."/>
            <person name="Gao J."/>
            <person name="Mao Z."/>
            <person name="Pires J.C."/>
            <person name="Luo M."/>
            <person name="Kudrna D."/>
            <person name="Wing R.A."/>
            <person name="Meyers B.C."/>
            <person name="Yi K."/>
            <person name="Kong H."/>
            <person name="Lavrijsen P."/>
            <person name="Sunseri F."/>
            <person name="Falavigna A."/>
            <person name="Ye Y."/>
            <person name="Leebens-Mack J.H."/>
            <person name="Chen G."/>
        </authorList>
    </citation>
    <scope>NUCLEOTIDE SEQUENCE [LARGE SCALE GENOMIC DNA]</scope>
    <source>
        <strain evidence="2">cv. DH0086</strain>
    </source>
</reference>
<dbReference type="AlphaFoldDB" id="A0A1R3L676"/>
<name>A0A1R3L676_ASPOF</name>
<dbReference type="EMBL" id="KV863778">
    <property type="protein sequence ID" value="ONK55108.1"/>
    <property type="molecule type" value="Genomic_DNA"/>
</dbReference>
<gene>
    <name evidence="1" type="ORF">A4U43_UnF7530</name>
</gene>
<proteinExistence type="predicted"/>
<evidence type="ECO:0000313" key="1">
    <source>
        <dbReference type="EMBL" id="ONK55108.1"/>
    </source>
</evidence>
<dbReference type="Gramene" id="ONK55108">
    <property type="protein sequence ID" value="ONK55108"/>
    <property type="gene ID" value="A4U43_UnF7530"/>
</dbReference>
<dbReference type="Proteomes" id="UP000243459">
    <property type="component" value="Unassembled WGS sequence"/>
</dbReference>
<organism evidence="1 2">
    <name type="scientific">Asparagus officinalis</name>
    <name type="common">Garden asparagus</name>
    <dbReference type="NCBI Taxonomy" id="4686"/>
    <lineage>
        <taxon>Eukaryota</taxon>
        <taxon>Viridiplantae</taxon>
        <taxon>Streptophyta</taxon>
        <taxon>Embryophyta</taxon>
        <taxon>Tracheophyta</taxon>
        <taxon>Spermatophyta</taxon>
        <taxon>Magnoliopsida</taxon>
        <taxon>Liliopsida</taxon>
        <taxon>Asparagales</taxon>
        <taxon>Asparagaceae</taxon>
        <taxon>Asparagoideae</taxon>
        <taxon>Asparagus</taxon>
    </lineage>
</organism>
<keyword evidence="2" id="KW-1185">Reference proteome</keyword>
<protein>
    <submittedName>
        <fullName evidence="1">Uncharacterized protein</fullName>
    </submittedName>
</protein>
<accession>A0A1R3L676</accession>